<dbReference type="Pfam" id="PF03861">
    <property type="entry name" value="ANTAR"/>
    <property type="match status" value="1"/>
</dbReference>
<evidence type="ECO:0000313" key="2">
    <source>
        <dbReference type="EMBL" id="BAJ02671.1"/>
    </source>
</evidence>
<keyword evidence="3" id="KW-1185">Reference proteome</keyword>
<proteinExistence type="predicted"/>
<dbReference type="STRING" id="637905.SVI_2700"/>
<protein>
    <recommendedName>
        <fullName evidence="1">ANTAR domain-containing protein</fullName>
    </recommendedName>
</protein>
<dbReference type="EMBL" id="AP011177">
    <property type="protein sequence ID" value="BAJ02671.1"/>
    <property type="molecule type" value="Genomic_DNA"/>
</dbReference>
<dbReference type="KEGG" id="svo:SVI_2700"/>
<reference evidence="3" key="1">
    <citation type="journal article" date="2010" name="Mol. Biosyst.">
        <title>Complete genome sequence and comparative analysis of Shewanella violacea, a psychrophilic and piezophilic bacterium from deep sea floor sediments.</title>
        <authorList>
            <person name="Aono E."/>
            <person name="Baba T."/>
            <person name="Ara T."/>
            <person name="Nishi T."/>
            <person name="Nakamichi T."/>
            <person name="Inamoto E."/>
            <person name="Toyonaga H."/>
            <person name="Hasegawa M."/>
            <person name="Takai Y."/>
            <person name="Okumura Y."/>
            <person name="Baba M."/>
            <person name="Tomita M."/>
            <person name="Kato C."/>
            <person name="Oshima T."/>
            <person name="Nakasone K."/>
            <person name="Mori H."/>
        </authorList>
    </citation>
    <scope>NUCLEOTIDE SEQUENCE [LARGE SCALE GENOMIC DNA]</scope>
    <source>
        <strain evidence="3">JCM 10179 / CIP 106290 / LMG 19151 / DSS12</strain>
    </source>
</reference>
<evidence type="ECO:0000313" key="3">
    <source>
        <dbReference type="Proteomes" id="UP000002350"/>
    </source>
</evidence>
<dbReference type="InterPro" id="IPR036388">
    <property type="entry name" value="WH-like_DNA-bd_sf"/>
</dbReference>
<accession>D4ZLX2</accession>
<dbReference type="SUPFAM" id="SSF52172">
    <property type="entry name" value="CheY-like"/>
    <property type="match status" value="1"/>
</dbReference>
<organism evidence="2 3">
    <name type="scientific">Shewanella violacea (strain JCM 10179 / CIP 106290 / LMG 19151 / DSS12)</name>
    <dbReference type="NCBI Taxonomy" id="637905"/>
    <lineage>
        <taxon>Bacteria</taxon>
        <taxon>Pseudomonadati</taxon>
        <taxon>Pseudomonadota</taxon>
        <taxon>Gammaproteobacteria</taxon>
        <taxon>Alteromonadales</taxon>
        <taxon>Shewanellaceae</taxon>
        <taxon>Shewanella</taxon>
    </lineage>
</organism>
<dbReference type="GO" id="GO:0003723">
    <property type="term" value="F:RNA binding"/>
    <property type="evidence" value="ECO:0007669"/>
    <property type="project" value="InterPro"/>
</dbReference>
<dbReference type="PROSITE" id="PS50921">
    <property type="entry name" value="ANTAR"/>
    <property type="match status" value="1"/>
</dbReference>
<dbReference type="Proteomes" id="UP000002350">
    <property type="component" value="Chromosome"/>
</dbReference>
<dbReference type="SMART" id="SM01012">
    <property type="entry name" value="ANTAR"/>
    <property type="match status" value="1"/>
</dbReference>
<evidence type="ECO:0000259" key="1">
    <source>
        <dbReference type="PROSITE" id="PS50921"/>
    </source>
</evidence>
<dbReference type="Gene3D" id="1.10.10.10">
    <property type="entry name" value="Winged helix-like DNA-binding domain superfamily/Winged helix DNA-binding domain"/>
    <property type="match status" value="1"/>
</dbReference>
<feature type="domain" description="ANTAR" evidence="1">
    <location>
        <begin position="151"/>
        <end position="211"/>
    </location>
</feature>
<dbReference type="AlphaFoldDB" id="D4ZLX2"/>
<dbReference type="eggNOG" id="COG3707">
    <property type="taxonomic scope" value="Bacteria"/>
</dbReference>
<gene>
    <name evidence="2" type="ordered locus">SVI_2700</name>
</gene>
<dbReference type="InterPro" id="IPR005561">
    <property type="entry name" value="ANTAR"/>
</dbReference>
<dbReference type="InterPro" id="IPR011006">
    <property type="entry name" value="CheY-like_superfamily"/>
</dbReference>
<dbReference type="HOGENOM" id="CLU_119074_0_0_6"/>
<name>D4ZLX2_SHEVD</name>
<dbReference type="RefSeq" id="WP_013051971.1">
    <property type="nucleotide sequence ID" value="NC_014012.1"/>
</dbReference>
<sequence length="213" mass="23624">MTIYTCFNSFSAMEFKDTRASNKELISSSNTGSLSSTPSSGPAESIEKTLAAISGQVISLSLLRDIERIHLRLDGDLLLYFCSELSNVDLGVLLRLMQFSPIPLVVNAKCWQAEDLTRLLECGRVTFVPGEFDPARLEQVIELAKLRFSLANEQQEKILQLESSLEAQKLLAKVKARLQQNGLSESQAHKLLQKQAMDSGISVEQLVQQLPLN</sequence>